<dbReference type="EMBL" id="FQYZ01000010">
    <property type="protein sequence ID" value="SHJ16728.1"/>
    <property type="molecule type" value="Genomic_DNA"/>
</dbReference>
<dbReference type="RefSeq" id="WP_072936754.1">
    <property type="nucleotide sequence ID" value="NZ_FQYZ01000010.1"/>
</dbReference>
<proteinExistence type="predicted"/>
<organism evidence="1 2">
    <name type="scientific">Thalassobacter stenotrophicus DSM 16310</name>
    <dbReference type="NCBI Taxonomy" id="1123361"/>
    <lineage>
        <taxon>Bacteria</taxon>
        <taxon>Pseudomonadati</taxon>
        <taxon>Pseudomonadota</taxon>
        <taxon>Alphaproteobacteria</taxon>
        <taxon>Rhodobacterales</taxon>
        <taxon>Roseobacteraceae</taxon>
        <taxon>Thalassobacter</taxon>
    </lineage>
</organism>
<name>A0ABY1IH81_9RHOB</name>
<evidence type="ECO:0000313" key="2">
    <source>
        <dbReference type="Proteomes" id="UP000184408"/>
    </source>
</evidence>
<reference evidence="1 2" key="1">
    <citation type="submission" date="2016-11" db="EMBL/GenBank/DDBJ databases">
        <authorList>
            <person name="Varghese N."/>
            <person name="Submissions S."/>
        </authorList>
    </citation>
    <scope>NUCLEOTIDE SEQUENCE [LARGE SCALE GENOMIC DNA]</scope>
    <source>
        <strain evidence="1 2">DSM 16310</strain>
    </source>
</reference>
<keyword evidence="2" id="KW-1185">Reference proteome</keyword>
<dbReference type="Proteomes" id="UP000184408">
    <property type="component" value="Unassembled WGS sequence"/>
</dbReference>
<evidence type="ECO:0000313" key="1">
    <source>
        <dbReference type="EMBL" id="SHJ16728.1"/>
    </source>
</evidence>
<protein>
    <recommendedName>
        <fullName evidence="3">DNA-binding protein</fullName>
    </recommendedName>
</protein>
<accession>A0ABY1IH81</accession>
<sequence>MTHHPRSLDTLKQNATEVTLSDDLLHGADEIAKFMFGDVKHRRKVYYLTGEATKGLPYFKMGSLICARKSTILNWIAQQERFNPGD</sequence>
<comment type="caution">
    <text evidence="1">The sequence shown here is derived from an EMBL/GenBank/DDBJ whole genome shotgun (WGS) entry which is preliminary data.</text>
</comment>
<gene>
    <name evidence="1" type="ORF">SAMN02744035_02811</name>
</gene>
<evidence type="ECO:0008006" key="3">
    <source>
        <dbReference type="Google" id="ProtNLM"/>
    </source>
</evidence>